<dbReference type="PANTHER" id="PTHR43422:SF3">
    <property type="entry name" value="THIAMINE THIAZOLE SYNTHASE"/>
    <property type="match status" value="1"/>
</dbReference>
<dbReference type="GO" id="GO:0004497">
    <property type="term" value="F:monooxygenase activity"/>
    <property type="evidence" value="ECO:0007669"/>
    <property type="project" value="UniProtKB-KW"/>
</dbReference>
<dbReference type="InterPro" id="IPR036188">
    <property type="entry name" value="FAD/NAD-bd_sf"/>
</dbReference>
<dbReference type="InterPro" id="IPR002938">
    <property type="entry name" value="FAD-bd"/>
</dbReference>
<keyword evidence="3" id="KW-1185">Reference proteome</keyword>
<evidence type="ECO:0000259" key="1">
    <source>
        <dbReference type="Pfam" id="PF01494"/>
    </source>
</evidence>
<protein>
    <submittedName>
        <fullName evidence="2">FAD-dependent monooxygenase</fullName>
    </submittedName>
</protein>
<evidence type="ECO:0000313" key="2">
    <source>
        <dbReference type="EMBL" id="GAA2445075.1"/>
    </source>
</evidence>
<feature type="domain" description="FAD-binding" evidence="1">
    <location>
        <begin position="13"/>
        <end position="352"/>
    </location>
</feature>
<dbReference type="Gene3D" id="3.50.50.60">
    <property type="entry name" value="FAD/NAD(P)-binding domain"/>
    <property type="match status" value="1"/>
</dbReference>
<evidence type="ECO:0000313" key="3">
    <source>
        <dbReference type="Proteomes" id="UP001501638"/>
    </source>
</evidence>
<dbReference type="PRINTS" id="PR00420">
    <property type="entry name" value="RNGMNOXGNASE"/>
</dbReference>
<name>A0ABP5X4Z1_9ACTN</name>
<dbReference type="Pfam" id="PF01494">
    <property type="entry name" value="FAD_binding_3"/>
    <property type="match status" value="1"/>
</dbReference>
<accession>A0ABP5X4Z1</accession>
<dbReference type="Proteomes" id="UP001501638">
    <property type="component" value="Unassembled WGS sequence"/>
</dbReference>
<dbReference type="PANTHER" id="PTHR43422">
    <property type="entry name" value="THIAMINE THIAZOLE SYNTHASE"/>
    <property type="match status" value="1"/>
</dbReference>
<dbReference type="SUPFAM" id="SSF51905">
    <property type="entry name" value="FAD/NAD(P)-binding domain"/>
    <property type="match status" value="1"/>
</dbReference>
<comment type="caution">
    <text evidence="2">The sequence shown here is derived from an EMBL/GenBank/DDBJ whole genome shotgun (WGS) entry which is preliminary data.</text>
</comment>
<dbReference type="RefSeq" id="WP_344323082.1">
    <property type="nucleotide sequence ID" value="NZ_BAAASZ010000022.1"/>
</dbReference>
<sequence length="492" mass="53167">MTAKVPAEPARSAIVCGGSLAGLLAARALADHARVTVIESDVLPEGPEHRRGLPQARHVHMLWSGGAQAIEELIPGTTDALKAHGTHYVPIPQDMVALSPRGWFPRWRESHYVLLCSRALLDSVVRRQVLAHPRITVLERTQVLGLVGDARAVTGVRTRTGEVEEERSADLVVDATGRGSRATVWLKDLGLPAPLQRTIDPGVVYASRVFQAPEKVRNGYPVVNVQADPRADGPGTAGALAPIENGRWLVTLSGTRGGEPTGDPDGFMRFALNRLRHPIIGQLIANATPLSDVAITRSRSTASRRIYYERARRWPERFVVVGDALSTYNPVYGQGMSVAAQSARALRNTITRHGWKPGLARRLQKAVARPAAAAWDMAAGQDIFYSGAAEQGPTFRDRVVAAYVSRLMYASTGDEKVAHAVTRVTSMEHGAYTLLAPRVVLAALRGPRLPQLGSPPLTEEELAAAGVHKHEVEPGSPLRQSCSLGFEAKDIR</sequence>
<dbReference type="EMBL" id="BAAASZ010000022">
    <property type="protein sequence ID" value="GAA2445075.1"/>
    <property type="molecule type" value="Genomic_DNA"/>
</dbReference>
<proteinExistence type="predicted"/>
<reference evidence="3" key="1">
    <citation type="journal article" date="2019" name="Int. J. Syst. Evol. Microbiol.">
        <title>The Global Catalogue of Microorganisms (GCM) 10K type strain sequencing project: providing services to taxonomists for standard genome sequencing and annotation.</title>
        <authorList>
            <consortium name="The Broad Institute Genomics Platform"/>
            <consortium name="The Broad Institute Genome Sequencing Center for Infectious Disease"/>
            <person name="Wu L."/>
            <person name="Ma J."/>
        </authorList>
    </citation>
    <scope>NUCLEOTIDE SEQUENCE [LARGE SCALE GENOMIC DNA]</scope>
    <source>
        <strain evidence="3">JCM 6305</strain>
    </source>
</reference>
<keyword evidence="2" id="KW-0503">Monooxygenase</keyword>
<keyword evidence="2" id="KW-0560">Oxidoreductase</keyword>
<organism evidence="2 3">
    <name type="scientific">Streptomyces macrosporus</name>
    <dbReference type="NCBI Taxonomy" id="44032"/>
    <lineage>
        <taxon>Bacteria</taxon>
        <taxon>Bacillati</taxon>
        <taxon>Actinomycetota</taxon>
        <taxon>Actinomycetes</taxon>
        <taxon>Kitasatosporales</taxon>
        <taxon>Streptomycetaceae</taxon>
        <taxon>Streptomyces</taxon>
    </lineage>
</organism>
<gene>
    <name evidence="2" type="ORF">GCM10010405_30620</name>
</gene>